<proteinExistence type="predicted"/>
<protein>
    <submittedName>
        <fullName evidence="2">Uncharacterized protein</fullName>
    </submittedName>
</protein>
<name>A0A0B7K2W7_BIOOC</name>
<keyword evidence="1" id="KW-1133">Transmembrane helix</keyword>
<feature type="transmembrane region" description="Helical" evidence="1">
    <location>
        <begin position="12"/>
        <end position="31"/>
    </location>
</feature>
<gene>
    <name evidence="2" type="ORF">BN869_000007607_1</name>
</gene>
<evidence type="ECO:0000313" key="2">
    <source>
        <dbReference type="EMBL" id="CEO51549.1"/>
    </source>
</evidence>
<dbReference type="AlphaFoldDB" id="A0A0B7K2W7"/>
<evidence type="ECO:0000256" key="1">
    <source>
        <dbReference type="SAM" id="Phobius"/>
    </source>
</evidence>
<accession>A0A0B7K2W7</accession>
<organism evidence="2">
    <name type="scientific">Bionectria ochroleuca</name>
    <name type="common">Gliocladium roseum</name>
    <dbReference type="NCBI Taxonomy" id="29856"/>
    <lineage>
        <taxon>Eukaryota</taxon>
        <taxon>Fungi</taxon>
        <taxon>Dikarya</taxon>
        <taxon>Ascomycota</taxon>
        <taxon>Pezizomycotina</taxon>
        <taxon>Sordariomycetes</taxon>
        <taxon>Hypocreomycetidae</taxon>
        <taxon>Hypocreales</taxon>
        <taxon>Bionectriaceae</taxon>
        <taxon>Clonostachys</taxon>
    </lineage>
</organism>
<reference evidence="2" key="1">
    <citation type="submission" date="2015-01" db="EMBL/GenBank/DDBJ databases">
        <authorList>
            <person name="Durling Mikael"/>
        </authorList>
    </citation>
    <scope>NUCLEOTIDE SEQUENCE</scope>
</reference>
<dbReference type="EMBL" id="CDPU01000023">
    <property type="protein sequence ID" value="CEO51549.1"/>
    <property type="molecule type" value="Genomic_DNA"/>
</dbReference>
<keyword evidence="1" id="KW-0472">Membrane</keyword>
<sequence length="58" mass="6867">MQKCTFSYPTYLLRSAFRGFCIILSFSSWFLRSWSSHYLRRCNELHFTVDPGCKSHPG</sequence>
<keyword evidence="1" id="KW-0812">Transmembrane</keyword>